<evidence type="ECO:0000256" key="10">
    <source>
        <dbReference type="SAM" id="SignalP"/>
    </source>
</evidence>
<feature type="binding site" description="covalent" evidence="8">
    <location>
        <position position="36"/>
    </location>
    <ligand>
        <name>heme c</name>
        <dbReference type="ChEBI" id="CHEBI:61717"/>
        <label>1</label>
    </ligand>
</feature>
<accession>A0A7U7EM21</accession>
<dbReference type="InterPro" id="IPR036909">
    <property type="entry name" value="Cyt_c-like_dom_sf"/>
</dbReference>
<dbReference type="PANTHER" id="PTHR33751:SF9">
    <property type="entry name" value="CYTOCHROME C4"/>
    <property type="match status" value="1"/>
</dbReference>
<feature type="binding site" description="axial binding residue" evidence="9">
    <location>
        <position position="180"/>
    </location>
    <ligand>
        <name>heme c</name>
        <dbReference type="ChEBI" id="CHEBI:61717"/>
        <label>2</label>
    </ligand>
    <ligandPart>
        <name>Fe</name>
        <dbReference type="ChEBI" id="CHEBI:18248"/>
    </ligandPart>
</feature>
<keyword evidence="7 9" id="KW-0408">Iron</keyword>
<feature type="binding site" description="covalent" evidence="8">
    <location>
        <position position="129"/>
    </location>
    <ligand>
        <name>heme c</name>
        <dbReference type="ChEBI" id="CHEBI:61717"/>
        <label>2</label>
    </ligand>
</feature>
<dbReference type="Pfam" id="PF00034">
    <property type="entry name" value="Cytochrom_C"/>
    <property type="match status" value="2"/>
</dbReference>
<dbReference type="AlphaFoldDB" id="A0A7U7EM21"/>
<feature type="binding site" description="axial binding residue" evidence="9">
    <location>
        <position position="84"/>
    </location>
    <ligand>
        <name>heme c</name>
        <dbReference type="ChEBI" id="CHEBI:61717"/>
        <label>1</label>
    </ligand>
    <ligandPart>
        <name>Fe</name>
        <dbReference type="ChEBI" id="CHEBI:18248"/>
    </ligandPart>
</feature>
<evidence type="ECO:0000256" key="8">
    <source>
        <dbReference type="PIRSR" id="PIRSR000005-1"/>
    </source>
</evidence>
<protein>
    <submittedName>
        <fullName evidence="12">Cytochrome c4</fullName>
    </submittedName>
</protein>
<dbReference type="GO" id="GO:0009055">
    <property type="term" value="F:electron transfer activity"/>
    <property type="evidence" value="ECO:0007669"/>
    <property type="project" value="InterPro"/>
</dbReference>
<organism evidence="12 13">
    <name type="scientific">Zestomonas carbonaria</name>
    <dbReference type="NCBI Taxonomy" id="2762745"/>
    <lineage>
        <taxon>Bacteria</taxon>
        <taxon>Pseudomonadati</taxon>
        <taxon>Pseudomonadota</taxon>
        <taxon>Gammaproteobacteria</taxon>
        <taxon>Pseudomonadales</taxon>
        <taxon>Pseudomonadaceae</taxon>
        <taxon>Zestomonas</taxon>
    </lineage>
</organism>
<name>A0A7U7EM21_9GAMM</name>
<feature type="binding site" description="covalent" evidence="8">
    <location>
        <position position="33"/>
    </location>
    <ligand>
        <name>heme c</name>
        <dbReference type="ChEBI" id="CHEBI:61717"/>
        <label>1</label>
    </ligand>
</feature>
<dbReference type="GO" id="GO:0020037">
    <property type="term" value="F:heme binding"/>
    <property type="evidence" value="ECO:0007669"/>
    <property type="project" value="InterPro"/>
</dbReference>
<evidence type="ECO:0000256" key="3">
    <source>
        <dbReference type="ARBA" id="ARBA00022617"/>
    </source>
</evidence>
<dbReference type="InterPro" id="IPR050597">
    <property type="entry name" value="Cytochrome_c_Oxidase_Subunit"/>
</dbReference>
<reference evidence="12 13" key="1">
    <citation type="submission" date="2020-08" db="EMBL/GenBank/DDBJ databases">
        <authorList>
            <person name="Criscuolo A."/>
        </authorList>
    </citation>
    <scope>NUCLEOTIDE SEQUENCE [LARGE SCALE GENOMIC DNA]</scope>
    <source>
        <strain evidence="12">CIP111764</strain>
    </source>
</reference>
<evidence type="ECO:0000313" key="12">
    <source>
        <dbReference type="EMBL" id="CAD5107460.1"/>
    </source>
</evidence>
<keyword evidence="5" id="KW-0574">Periplasm</keyword>
<evidence type="ECO:0000256" key="7">
    <source>
        <dbReference type="ARBA" id="ARBA00023004"/>
    </source>
</evidence>
<dbReference type="SUPFAM" id="SSF46626">
    <property type="entry name" value="Cytochrome c"/>
    <property type="match status" value="2"/>
</dbReference>
<evidence type="ECO:0000256" key="5">
    <source>
        <dbReference type="ARBA" id="ARBA00022764"/>
    </source>
</evidence>
<dbReference type="InterPro" id="IPR024167">
    <property type="entry name" value="Cytochrome_c4-like"/>
</dbReference>
<dbReference type="PIRSF" id="PIRSF000005">
    <property type="entry name" value="Cytochrome_c4"/>
    <property type="match status" value="1"/>
</dbReference>
<dbReference type="PANTHER" id="PTHR33751">
    <property type="entry name" value="CBB3-TYPE CYTOCHROME C OXIDASE SUBUNIT FIXP"/>
    <property type="match status" value="1"/>
</dbReference>
<feature type="signal peptide" evidence="10">
    <location>
        <begin position="1"/>
        <end position="21"/>
    </location>
</feature>
<evidence type="ECO:0000256" key="4">
    <source>
        <dbReference type="ARBA" id="ARBA00022723"/>
    </source>
</evidence>
<dbReference type="GO" id="GO:0042597">
    <property type="term" value="C:periplasmic space"/>
    <property type="evidence" value="ECO:0007669"/>
    <property type="project" value="UniProtKB-SubCell"/>
</dbReference>
<sequence>MNKLTMMWLAILLLGSAQAWAGAEGRALFEQRCAACHQADASGSAAFKAPNLTGLSADYLRLQLEHFRRGVRGAEVADIEGQIMRSGGAGLSDAQIGQLSQYLAGLPRVAVPRPAQAADSAGAELYAGCVGCHGVQAEGIDQLGAPRLAGQHDWYLKAQLLKYRSGQRGSHADDQLGQQMAAMARGIRDEAAIDTLVRHIASLAVE</sequence>
<keyword evidence="3 8" id="KW-0349">Heme</keyword>
<keyword evidence="13" id="KW-1185">Reference proteome</keyword>
<dbReference type="Proteomes" id="UP000583387">
    <property type="component" value="Unassembled WGS sequence"/>
</dbReference>
<gene>
    <name evidence="12" type="primary">cycA</name>
    <name evidence="12" type="ORF">PSEWESI4_01733</name>
</gene>
<keyword evidence="6" id="KW-0249">Electron transport</keyword>
<dbReference type="PROSITE" id="PS51007">
    <property type="entry name" value="CYTC"/>
    <property type="match status" value="2"/>
</dbReference>
<evidence type="ECO:0000256" key="9">
    <source>
        <dbReference type="PIRSR" id="PIRSR000005-2"/>
    </source>
</evidence>
<dbReference type="RefSeq" id="WP_187670808.1">
    <property type="nucleotide sequence ID" value="NZ_CAJFCI010000035.1"/>
</dbReference>
<comment type="subcellular location">
    <subcellularLocation>
        <location evidence="1">Periplasm</location>
    </subcellularLocation>
</comment>
<dbReference type="InterPro" id="IPR009056">
    <property type="entry name" value="Cyt_c-like_dom"/>
</dbReference>
<evidence type="ECO:0000256" key="1">
    <source>
        <dbReference type="ARBA" id="ARBA00004418"/>
    </source>
</evidence>
<keyword evidence="10" id="KW-0732">Signal</keyword>
<feature type="domain" description="Cytochrome c" evidence="11">
    <location>
        <begin position="20"/>
        <end position="107"/>
    </location>
</feature>
<evidence type="ECO:0000313" key="13">
    <source>
        <dbReference type="Proteomes" id="UP000583387"/>
    </source>
</evidence>
<dbReference type="GO" id="GO:0005506">
    <property type="term" value="F:iron ion binding"/>
    <property type="evidence" value="ECO:0007669"/>
    <property type="project" value="InterPro"/>
</dbReference>
<evidence type="ECO:0000256" key="2">
    <source>
        <dbReference type="ARBA" id="ARBA00022448"/>
    </source>
</evidence>
<comment type="PTM">
    <text evidence="8">Binds 2 heme c groups covalently per subunit.</text>
</comment>
<feature type="chain" id="PRO_5030522634" evidence="10">
    <location>
        <begin position="22"/>
        <end position="206"/>
    </location>
</feature>
<dbReference type="EMBL" id="CAJFCI010000035">
    <property type="protein sequence ID" value="CAD5107460.1"/>
    <property type="molecule type" value="Genomic_DNA"/>
</dbReference>
<feature type="domain" description="Cytochrome c" evidence="11">
    <location>
        <begin position="117"/>
        <end position="204"/>
    </location>
</feature>
<evidence type="ECO:0000256" key="6">
    <source>
        <dbReference type="ARBA" id="ARBA00022982"/>
    </source>
</evidence>
<keyword evidence="4 9" id="KW-0479">Metal-binding</keyword>
<feature type="binding site" description="axial binding residue" evidence="9">
    <location>
        <position position="37"/>
    </location>
    <ligand>
        <name>heme c</name>
        <dbReference type="ChEBI" id="CHEBI:61717"/>
        <label>1</label>
    </ligand>
    <ligandPart>
        <name>Fe</name>
        <dbReference type="ChEBI" id="CHEBI:18248"/>
    </ligandPart>
</feature>
<comment type="caution">
    <text evidence="12">The sequence shown here is derived from an EMBL/GenBank/DDBJ whole genome shotgun (WGS) entry which is preliminary data.</text>
</comment>
<feature type="binding site" description="axial binding residue" evidence="9">
    <location>
        <position position="133"/>
    </location>
    <ligand>
        <name>heme c</name>
        <dbReference type="ChEBI" id="CHEBI:61717"/>
        <label>2</label>
    </ligand>
    <ligandPart>
        <name>Fe</name>
        <dbReference type="ChEBI" id="CHEBI:18248"/>
    </ligandPart>
</feature>
<keyword evidence="2" id="KW-0813">Transport</keyword>
<feature type="binding site" description="covalent" evidence="8">
    <location>
        <position position="132"/>
    </location>
    <ligand>
        <name>heme c</name>
        <dbReference type="ChEBI" id="CHEBI:61717"/>
        <label>2</label>
    </ligand>
</feature>
<evidence type="ECO:0000259" key="11">
    <source>
        <dbReference type="PROSITE" id="PS51007"/>
    </source>
</evidence>
<proteinExistence type="predicted"/>
<dbReference type="Gene3D" id="1.10.760.10">
    <property type="entry name" value="Cytochrome c-like domain"/>
    <property type="match status" value="2"/>
</dbReference>